<protein>
    <submittedName>
        <fullName evidence="3">AAA family ATPase</fullName>
    </submittedName>
</protein>
<feature type="domain" description="DUF234" evidence="2">
    <location>
        <begin position="345"/>
        <end position="411"/>
    </location>
</feature>
<evidence type="ECO:0000313" key="4">
    <source>
        <dbReference type="Proteomes" id="UP000266118"/>
    </source>
</evidence>
<dbReference type="Pfam" id="PF01637">
    <property type="entry name" value="ATPase_2"/>
    <property type="match status" value="1"/>
</dbReference>
<evidence type="ECO:0000259" key="2">
    <source>
        <dbReference type="Pfam" id="PF03008"/>
    </source>
</evidence>
<dbReference type="PANTHER" id="PTHR34704">
    <property type="entry name" value="ATPASE"/>
    <property type="match status" value="1"/>
</dbReference>
<dbReference type="OrthoDB" id="9813134at2"/>
<dbReference type="Pfam" id="PF03008">
    <property type="entry name" value="DUF234"/>
    <property type="match status" value="1"/>
</dbReference>
<evidence type="ECO:0000259" key="1">
    <source>
        <dbReference type="Pfam" id="PF01637"/>
    </source>
</evidence>
<dbReference type="KEGG" id="ark:D6B99_09425"/>
<dbReference type="InterPro" id="IPR027417">
    <property type="entry name" value="P-loop_NTPase"/>
</dbReference>
<keyword evidence="4" id="KW-1185">Reference proteome</keyword>
<evidence type="ECO:0000313" key="3">
    <source>
        <dbReference type="EMBL" id="AYD47792.1"/>
    </source>
</evidence>
<dbReference type="Proteomes" id="UP000266118">
    <property type="component" value="Chromosome"/>
</dbReference>
<gene>
    <name evidence="3" type="ORF">D6B99_09425</name>
</gene>
<dbReference type="EMBL" id="CP032489">
    <property type="protein sequence ID" value="AYD47792.1"/>
    <property type="molecule type" value="Genomic_DNA"/>
</dbReference>
<feature type="domain" description="ATPase" evidence="1">
    <location>
        <begin position="8"/>
        <end position="215"/>
    </location>
</feature>
<reference evidence="3 4" key="1">
    <citation type="submission" date="2018-09" db="EMBL/GenBank/DDBJ databases">
        <title>Arachidicoccus sp. nov., a bacterium isolated from soil.</title>
        <authorList>
            <person name="Weon H.-Y."/>
            <person name="Kwon S.-W."/>
            <person name="Lee S.A."/>
        </authorList>
    </citation>
    <scope>NUCLEOTIDE SEQUENCE [LARGE SCALE GENOMIC DNA]</scope>
    <source>
        <strain evidence="3 4">KIS59-12</strain>
    </source>
</reference>
<dbReference type="PANTHER" id="PTHR34704:SF1">
    <property type="entry name" value="ATPASE"/>
    <property type="match status" value="1"/>
</dbReference>
<accession>A0A386HQ23</accession>
<proteinExistence type="predicted"/>
<dbReference type="GO" id="GO:0005524">
    <property type="term" value="F:ATP binding"/>
    <property type="evidence" value="ECO:0007669"/>
    <property type="project" value="InterPro"/>
</dbReference>
<dbReference type="Gene3D" id="3.40.50.300">
    <property type="entry name" value="P-loop containing nucleotide triphosphate hydrolases"/>
    <property type="match status" value="1"/>
</dbReference>
<dbReference type="InterPro" id="IPR011579">
    <property type="entry name" value="ATPase_dom"/>
</dbReference>
<name>A0A386HQ23_9BACT</name>
<sequence>MMARLIGRKYETGLLKEALDNDKSELIAIYGRRRVGKTFLVREIFKNELVFEVTGLYKGSMNDQLKSFVKEISKRTKHTIPAPPTWMEAFAALENYLDGLKGEEKKIIFIDEFPWIATARSKFLIAFENFWNRYCTKRNDLIVVICGSAASYMIQKIIRNKGGLHNRISRQIRLLPFNLNETAQFLKSRGISYTHYDITQVYMAMGGIPHYLEKLQKGLSVAQNIDKLCFEKDGILRNEFDLLYASLFDDSEKHLALIKVLAASNKGIIRQELIEKSGIPSGGDFSIKLEELMESGFVSEYPYYGKKKKLTLYRLSDEYSKFYLKFIQNNRNSGPGTWQRLHKSPSYISWAGFSFETLCLKHISQIKKALRIDAIYSTNSSWFNENAQVDLLIDRDDNIMNLCEMKFYNASFAIDKNYYLNLKNKIAALQQEANTHKNIFLTMVTTFGVTDNAYNRELVQNTIELDSLFSD</sequence>
<organism evidence="3 4">
    <name type="scientific">Arachidicoccus soli</name>
    <dbReference type="NCBI Taxonomy" id="2341117"/>
    <lineage>
        <taxon>Bacteria</taxon>
        <taxon>Pseudomonadati</taxon>
        <taxon>Bacteroidota</taxon>
        <taxon>Chitinophagia</taxon>
        <taxon>Chitinophagales</taxon>
        <taxon>Chitinophagaceae</taxon>
        <taxon>Arachidicoccus</taxon>
    </lineage>
</organism>
<dbReference type="InterPro" id="IPR004256">
    <property type="entry name" value="DUF234"/>
</dbReference>
<dbReference type="SUPFAM" id="SSF52540">
    <property type="entry name" value="P-loop containing nucleoside triphosphate hydrolases"/>
    <property type="match status" value="1"/>
</dbReference>
<dbReference type="AlphaFoldDB" id="A0A386HQ23"/>